<feature type="domain" description="Lysidine-tRNA(Ile) synthetase C-terminal" evidence="9">
    <location>
        <begin position="417"/>
        <end position="493"/>
    </location>
</feature>
<dbReference type="Gene3D" id="3.40.50.620">
    <property type="entry name" value="HUPs"/>
    <property type="match status" value="1"/>
</dbReference>
<comment type="similarity">
    <text evidence="8">Belongs to the tRNA(Ile)-lysidine synthase family.</text>
</comment>
<dbReference type="PANTHER" id="PTHR43033">
    <property type="entry name" value="TRNA(ILE)-LYSIDINE SYNTHASE-RELATED"/>
    <property type="match status" value="1"/>
</dbReference>
<keyword evidence="4 8" id="KW-0819">tRNA processing</keyword>
<dbReference type="Pfam" id="PF01171">
    <property type="entry name" value="ATP_bind_3"/>
    <property type="match status" value="1"/>
</dbReference>
<evidence type="ECO:0000256" key="7">
    <source>
        <dbReference type="ARBA" id="ARBA00048539"/>
    </source>
</evidence>
<comment type="domain">
    <text evidence="8">The N-terminal region contains the highly conserved SGGXDS motif, predicted to be a P-loop motif involved in ATP binding.</text>
</comment>
<accession>A0ABQ2QZ63</accession>
<feature type="binding site" evidence="8">
    <location>
        <begin position="46"/>
        <end position="51"/>
    </location>
    <ligand>
        <name>ATP</name>
        <dbReference type="ChEBI" id="CHEBI:30616"/>
    </ligand>
</feature>
<dbReference type="EC" id="6.3.4.19" evidence="8"/>
<dbReference type="EMBL" id="BMQW01000017">
    <property type="protein sequence ID" value="GGQ01365.1"/>
    <property type="molecule type" value="Genomic_DNA"/>
</dbReference>
<protein>
    <recommendedName>
        <fullName evidence="8">tRNA(Ile)-lysidine synthase</fullName>
        <ecNumber evidence="8">6.3.4.19</ecNumber>
    </recommendedName>
    <alternativeName>
        <fullName evidence="8">tRNA(Ile)-2-lysyl-cytidine synthase</fullName>
    </alternativeName>
    <alternativeName>
        <fullName evidence="8">tRNA(Ile)-lysidine synthetase</fullName>
    </alternativeName>
</protein>
<dbReference type="InterPro" id="IPR012094">
    <property type="entry name" value="tRNA_Ile_lys_synt"/>
</dbReference>
<evidence type="ECO:0000256" key="1">
    <source>
        <dbReference type="ARBA" id="ARBA00004496"/>
    </source>
</evidence>
<evidence type="ECO:0000256" key="8">
    <source>
        <dbReference type="HAMAP-Rule" id="MF_01161"/>
    </source>
</evidence>
<dbReference type="SUPFAM" id="SSF56037">
    <property type="entry name" value="PheT/TilS domain"/>
    <property type="match status" value="1"/>
</dbReference>
<evidence type="ECO:0000259" key="9">
    <source>
        <dbReference type="SMART" id="SM00977"/>
    </source>
</evidence>
<dbReference type="RefSeq" id="WP_188959227.1">
    <property type="nucleotide sequence ID" value="NZ_BMQW01000017.1"/>
</dbReference>
<evidence type="ECO:0000256" key="4">
    <source>
        <dbReference type="ARBA" id="ARBA00022694"/>
    </source>
</evidence>
<dbReference type="CDD" id="cd01992">
    <property type="entry name" value="TilS_N"/>
    <property type="match status" value="1"/>
</dbReference>
<comment type="subcellular location">
    <subcellularLocation>
        <location evidence="1 8">Cytoplasm</location>
    </subcellularLocation>
</comment>
<evidence type="ECO:0000313" key="11">
    <source>
        <dbReference type="Proteomes" id="UP000654004"/>
    </source>
</evidence>
<dbReference type="InterPro" id="IPR015262">
    <property type="entry name" value="tRNA_Ile_lys_synt_subst-bd"/>
</dbReference>
<dbReference type="Pfam" id="PF11734">
    <property type="entry name" value="TilS_C"/>
    <property type="match status" value="1"/>
</dbReference>
<gene>
    <name evidence="8 10" type="primary">tilS</name>
    <name evidence="10" type="ORF">GCM10009410_38750</name>
</gene>
<dbReference type="InterPro" id="IPR014729">
    <property type="entry name" value="Rossmann-like_a/b/a_fold"/>
</dbReference>
<evidence type="ECO:0000256" key="3">
    <source>
        <dbReference type="ARBA" id="ARBA00022598"/>
    </source>
</evidence>
<comment type="function">
    <text evidence="8">Ligates lysine onto the cytidine present at position 34 of the AUA codon-specific tRNA(Ile) that contains the anticodon CAU, in an ATP-dependent manner. Cytidine is converted to lysidine, thus changing the amino acid specificity of the tRNA from methionine to isoleucine.</text>
</comment>
<organism evidence="10 11">
    <name type="scientific">Shewanella ulleungensis</name>
    <dbReference type="NCBI Taxonomy" id="2282699"/>
    <lineage>
        <taxon>Bacteria</taxon>
        <taxon>Pseudomonadati</taxon>
        <taxon>Pseudomonadota</taxon>
        <taxon>Gammaproteobacteria</taxon>
        <taxon>Alteromonadales</taxon>
        <taxon>Shewanellaceae</taxon>
        <taxon>Shewanella</taxon>
    </lineage>
</organism>
<keyword evidence="6 8" id="KW-0067">ATP-binding</keyword>
<comment type="catalytic activity">
    <reaction evidence="7 8">
        <text>cytidine(34) in tRNA(Ile2) + L-lysine + ATP = lysidine(34) in tRNA(Ile2) + AMP + diphosphate + H(+)</text>
        <dbReference type="Rhea" id="RHEA:43744"/>
        <dbReference type="Rhea" id="RHEA-COMP:10625"/>
        <dbReference type="Rhea" id="RHEA-COMP:10670"/>
        <dbReference type="ChEBI" id="CHEBI:15378"/>
        <dbReference type="ChEBI" id="CHEBI:30616"/>
        <dbReference type="ChEBI" id="CHEBI:32551"/>
        <dbReference type="ChEBI" id="CHEBI:33019"/>
        <dbReference type="ChEBI" id="CHEBI:82748"/>
        <dbReference type="ChEBI" id="CHEBI:83665"/>
        <dbReference type="ChEBI" id="CHEBI:456215"/>
        <dbReference type="EC" id="6.3.4.19"/>
    </reaction>
</comment>
<dbReference type="PANTHER" id="PTHR43033:SF1">
    <property type="entry name" value="TRNA(ILE)-LYSIDINE SYNTHASE-RELATED"/>
    <property type="match status" value="1"/>
</dbReference>
<dbReference type="HAMAP" id="MF_01161">
    <property type="entry name" value="tRNA_Ile_lys_synt"/>
    <property type="match status" value="1"/>
</dbReference>
<keyword evidence="11" id="KW-1185">Reference proteome</keyword>
<evidence type="ECO:0000256" key="5">
    <source>
        <dbReference type="ARBA" id="ARBA00022741"/>
    </source>
</evidence>
<dbReference type="InterPro" id="IPR012796">
    <property type="entry name" value="Lysidine-tRNA-synth_C"/>
</dbReference>
<proteinExistence type="inferred from homology"/>
<comment type="caution">
    <text evidence="10">The sequence shown here is derived from an EMBL/GenBank/DDBJ whole genome shotgun (WGS) entry which is preliminary data.</text>
</comment>
<dbReference type="Proteomes" id="UP000654004">
    <property type="component" value="Unassembled WGS sequence"/>
</dbReference>
<dbReference type="Pfam" id="PF09179">
    <property type="entry name" value="TilS"/>
    <property type="match status" value="1"/>
</dbReference>
<dbReference type="Gene3D" id="1.20.59.20">
    <property type="match status" value="1"/>
</dbReference>
<dbReference type="NCBIfam" id="TIGR02432">
    <property type="entry name" value="lysidine_TilS_N"/>
    <property type="match status" value="1"/>
</dbReference>
<keyword evidence="5 8" id="KW-0547">Nucleotide-binding</keyword>
<evidence type="ECO:0000256" key="6">
    <source>
        <dbReference type="ARBA" id="ARBA00022840"/>
    </source>
</evidence>
<reference evidence="11" key="1">
    <citation type="journal article" date="2019" name="Int. J. Syst. Evol. Microbiol.">
        <title>The Global Catalogue of Microorganisms (GCM) 10K type strain sequencing project: providing services to taxonomists for standard genome sequencing and annotation.</title>
        <authorList>
            <consortium name="The Broad Institute Genomics Platform"/>
            <consortium name="The Broad Institute Genome Sequencing Center for Infectious Disease"/>
            <person name="Wu L."/>
            <person name="Ma J."/>
        </authorList>
    </citation>
    <scope>NUCLEOTIDE SEQUENCE [LARGE SCALE GENOMIC DNA]</scope>
    <source>
        <strain evidence="11">JCM 32305</strain>
    </source>
</reference>
<name>A0ABQ2QZ63_9GAMM</name>
<sequence length="499" mass="55698">MTQTSLMSDSITAIQLLTTLEQAILPLYEQGIQSKAQAPKLVLAYSGGVDSEVLAFGLSAFAQKHPHIACLLIHVHHGLSPNANTWVDHCISRANYYQLPVQIERVNVNKGPRESLEAKARDARYQAFERYLNPGDILLTAHHQDDQLETLLLALKRGQGPKGLGAMAPMQSYKQSWLVRPLLSISRPQIEQFAAQYGVNHIEDESNQDDSYDRNFLRLEIIPRLKQRWPSIATTAARSAALCAEQQQVIDDEVSNRLPHWLTLPMDIDGLVTESSGFKLAELNQLSPAWQALLFRGYLQHCSVSLPSQSQLQQILSQLLDAKDDANVAIQWGDYQVKRFANSAYVLTNLALAPLDATRLQNDIRALFAGELNQANGKVGQQTVSLQIQSRKAEFAQQEGSVSTTPLLALPATHVQVTIKYGAAGSIKCQPQFATSQRTKPRELKKLWQECQIPPWRRQQIPLIFYDDILVAAIGLWIDKRYIAHAGQPGLSLPLLTKR</sequence>
<evidence type="ECO:0000256" key="2">
    <source>
        <dbReference type="ARBA" id="ARBA00022490"/>
    </source>
</evidence>
<evidence type="ECO:0000313" key="10">
    <source>
        <dbReference type="EMBL" id="GGQ01365.1"/>
    </source>
</evidence>
<keyword evidence="2 8" id="KW-0963">Cytoplasm</keyword>
<dbReference type="SUPFAM" id="SSF82829">
    <property type="entry name" value="MesJ substrate recognition domain-like"/>
    <property type="match status" value="1"/>
</dbReference>
<dbReference type="SUPFAM" id="SSF52402">
    <property type="entry name" value="Adenine nucleotide alpha hydrolases-like"/>
    <property type="match status" value="1"/>
</dbReference>
<dbReference type="SMART" id="SM00977">
    <property type="entry name" value="TilS_C"/>
    <property type="match status" value="1"/>
</dbReference>
<dbReference type="InterPro" id="IPR012795">
    <property type="entry name" value="tRNA_Ile_lys_synt_N"/>
</dbReference>
<dbReference type="InterPro" id="IPR011063">
    <property type="entry name" value="TilS/TtcA_N"/>
</dbReference>
<keyword evidence="3 8" id="KW-0436">Ligase</keyword>
<dbReference type="NCBIfam" id="TIGR02433">
    <property type="entry name" value="lysidine_TilS_C"/>
    <property type="match status" value="1"/>
</dbReference>